<evidence type="ECO:0000313" key="2">
    <source>
        <dbReference type="EMBL" id="MDO7858178.1"/>
    </source>
</evidence>
<dbReference type="Pfam" id="PF12696">
    <property type="entry name" value="TraG-D_C"/>
    <property type="match status" value="1"/>
</dbReference>
<keyword evidence="3" id="KW-1185">Reference proteome</keyword>
<gene>
    <name evidence="2" type="primary">traD</name>
    <name evidence="2" type="ORF">Q5E86_17905</name>
</gene>
<dbReference type="InterPro" id="IPR032689">
    <property type="entry name" value="TraG-D_C"/>
</dbReference>
<dbReference type="Proteomes" id="UP001176478">
    <property type="component" value="Unassembled WGS sequence"/>
</dbReference>
<dbReference type="EMBL" id="JAUQTG010000012">
    <property type="protein sequence ID" value="MDO7858178.1"/>
    <property type="molecule type" value="Genomic_DNA"/>
</dbReference>
<evidence type="ECO:0000259" key="1">
    <source>
        <dbReference type="Pfam" id="PF12696"/>
    </source>
</evidence>
<dbReference type="NCBIfam" id="TIGR03743">
    <property type="entry name" value="SXT_TraD"/>
    <property type="match status" value="1"/>
</dbReference>
<evidence type="ECO:0000313" key="3">
    <source>
        <dbReference type="Proteomes" id="UP001176478"/>
    </source>
</evidence>
<comment type="caution">
    <text evidence="2">The sequence shown here is derived from an EMBL/GenBank/DDBJ whole genome shotgun (WGS) entry which is preliminary data.</text>
</comment>
<dbReference type="Gene3D" id="3.40.50.300">
    <property type="entry name" value="P-loop containing nucleotide triphosphate hydrolases"/>
    <property type="match status" value="2"/>
</dbReference>
<organism evidence="2 3">
    <name type="scientific">Providencia huashanensis</name>
    <dbReference type="NCBI Taxonomy" id="3037798"/>
    <lineage>
        <taxon>Bacteria</taxon>
        <taxon>Pseudomonadati</taxon>
        <taxon>Pseudomonadota</taxon>
        <taxon>Gammaproteobacteria</taxon>
        <taxon>Enterobacterales</taxon>
        <taxon>Morganellaceae</taxon>
        <taxon>Providencia</taxon>
    </lineage>
</organism>
<dbReference type="InterPro" id="IPR022458">
    <property type="entry name" value="Conjugative_coupling_TraG/TraD"/>
</dbReference>
<name>A0ABT9AU40_9GAMM</name>
<proteinExistence type="predicted"/>
<dbReference type="InterPro" id="IPR051162">
    <property type="entry name" value="T4SS_component"/>
</dbReference>
<dbReference type="CDD" id="cd01127">
    <property type="entry name" value="TrwB_TraG_TraD_VirD4"/>
    <property type="match status" value="1"/>
</dbReference>
<dbReference type="SUPFAM" id="SSF52540">
    <property type="entry name" value="P-loop containing nucleoside triphosphate hydrolases"/>
    <property type="match status" value="1"/>
</dbReference>
<dbReference type="InterPro" id="IPR027417">
    <property type="entry name" value="P-loop_NTPase"/>
</dbReference>
<dbReference type="PANTHER" id="PTHR30121">
    <property type="entry name" value="UNCHARACTERIZED PROTEIN YJGR-RELATED"/>
    <property type="match status" value="1"/>
</dbReference>
<reference evidence="2" key="1">
    <citation type="submission" date="2023-07" db="EMBL/GenBank/DDBJ databases">
        <authorList>
            <person name="Yang W."/>
            <person name="Chen J."/>
            <person name="Ji P."/>
            <person name="Hu F."/>
        </authorList>
    </citation>
    <scope>NUCLEOTIDE SEQUENCE</scope>
    <source>
        <strain evidence="2">CRE-138-0111</strain>
    </source>
</reference>
<dbReference type="PANTHER" id="PTHR30121:SF6">
    <property type="entry name" value="SLR6007 PROTEIN"/>
    <property type="match status" value="1"/>
</dbReference>
<protein>
    <submittedName>
        <fullName evidence="2">Conjugative transfer system coupling protein TraD</fullName>
    </submittedName>
</protein>
<reference evidence="2" key="2">
    <citation type="journal article" date="2024" name="Int. J. Antimicrob. Agents">
        <title>Identification of a novel Providencia species showing multi-drug-resistant in three patients with hospital-acquired infection.</title>
        <authorList>
            <person name="Yang W."/>
            <person name="Chen J."/>
            <person name="Yang F."/>
            <person name="Ji P."/>
            <person name="Shen S."/>
            <person name="Yin D."/>
            <person name="Hu F."/>
        </authorList>
    </citation>
    <scope>NUCLEOTIDE SEQUENCE</scope>
    <source>
        <strain evidence="2">CRE-138-0111</strain>
    </source>
</reference>
<feature type="domain" description="TraD/TraG TraM recognition site" evidence="1">
    <location>
        <begin position="469"/>
        <end position="564"/>
    </location>
</feature>
<sequence>MSEWSYNMRWRPNFEALEIAGWGVGIAASLAVNAAFNMPAVPCYLAVAVQAAYAARSVPSAWDIYKHKSRLKRKPNVLKMELESVIDVMMKFPDSYLLGYGFEWGQPEGQLASELIKRDIKKFVSKVPENFMGLGWIHALGEKQQWIRVAEDLLSLHTLVTGTTGSGKTTYYKLLILQAALKKQPLILIDPKNDEELADWMEMCLRLVNREDKFNYMSLAHPEKSARISPITNYTRAGEVANRITSVIQRADGTSDPFVSFGIMSLTTVVELMKICELKPTLKNVKTQLGSDVSSLADLIIKSVTKIGRQVLGEDDFDRIFAMRMDRYANKAKGPKEIADICAEIYRNDIKANRSFPSIEAGLDMLGHQREHFQKMILNVMPILSQLTQGFMAELLSPDSDDESQLNDFRPISNVRDIITTGGMLYMGLDSLADAETGSAVGSIFLSDITSVSADVYNFMKPRGDDLAPVMVLIDEAAEVINDQVIKMLNKTRGAGFRLFISSQSTSDFEARLGSEAKMKQIVTNTNHFTALRTPDPDAQEAVMKRVPMTKFKYVMRGHGSSAGADPEMISGSVSERIMEEEGELFPSPLLGWLPNLEFMAINQANKIVKGKVPIIMSPKGDKAFNQASKKALKFLKLYEKKVRGEKSRIRVGGKKSWSKWKPIFYVKKIATRMTA</sequence>
<dbReference type="Pfam" id="PF12846">
    <property type="entry name" value="AAA_10"/>
    <property type="match status" value="1"/>
</dbReference>
<accession>A0ABT9AU40</accession>